<feature type="transmembrane region" description="Helical" evidence="1">
    <location>
        <begin position="45"/>
        <end position="69"/>
    </location>
</feature>
<dbReference type="RefSeq" id="WP_382746289.1">
    <property type="nucleotide sequence ID" value="NZ_JBHMCT010000058.1"/>
</dbReference>
<evidence type="ECO:0000256" key="1">
    <source>
        <dbReference type="SAM" id="Phobius"/>
    </source>
</evidence>
<organism evidence="2 3">
    <name type="scientific">Streptomyces roseoviridis</name>
    <dbReference type="NCBI Taxonomy" id="67361"/>
    <lineage>
        <taxon>Bacteria</taxon>
        <taxon>Bacillati</taxon>
        <taxon>Actinomycetota</taxon>
        <taxon>Actinomycetes</taxon>
        <taxon>Kitasatosporales</taxon>
        <taxon>Streptomycetaceae</taxon>
        <taxon>Streptomyces</taxon>
    </lineage>
</organism>
<name>A0ABV5R188_9ACTN</name>
<keyword evidence="1" id="KW-0472">Membrane</keyword>
<gene>
    <name evidence="2" type="ORF">ACFFTP_31335</name>
</gene>
<keyword evidence="3" id="KW-1185">Reference proteome</keyword>
<reference evidence="2 3" key="1">
    <citation type="submission" date="2024-09" db="EMBL/GenBank/DDBJ databases">
        <authorList>
            <person name="Sun Q."/>
            <person name="Mori K."/>
        </authorList>
    </citation>
    <scope>NUCLEOTIDE SEQUENCE [LARGE SCALE GENOMIC DNA]</scope>
    <source>
        <strain evidence="2 3">JCM 4414</strain>
    </source>
</reference>
<proteinExistence type="predicted"/>
<evidence type="ECO:0000313" key="2">
    <source>
        <dbReference type="EMBL" id="MFB9558661.1"/>
    </source>
</evidence>
<dbReference type="Proteomes" id="UP001589716">
    <property type="component" value="Unassembled WGS sequence"/>
</dbReference>
<keyword evidence="1" id="KW-1133">Transmembrane helix</keyword>
<accession>A0ABV5R188</accession>
<protein>
    <submittedName>
        <fullName evidence="2">Uncharacterized protein</fullName>
    </submittedName>
</protein>
<comment type="caution">
    <text evidence="2">The sequence shown here is derived from an EMBL/GenBank/DDBJ whole genome shotgun (WGS) entry which is preliminary data.</text>
</comment>
<evidence type="ECO:0000313" key="3">
    <source>
        <dbReference type="Proteomes" id="UP001589716"/>
    </source>
</evidence>
<dbReference type="EMBL" id="JBHMCT010000058">
    <property type="protein sequence ID" value="MFB9558661.1"/>
    <property type="molecule type" value="Genomic_DNA"/>
</dbReference>
<keyword evidence="1" id="KW-0812">Transmembrane</keyword>
<sequence>MSTWFGLAALLLYLAGVGALAHVWPYAARRHPWLQLANDTNPVFVSLYLALITVAWPGLPLAAALIHLARRTR</sequence>